<comment type="caution">
    <text evidence="12">The sequence shown here is derived from an EMBL/GenBank/DDBJ whole genome shotgun (WGS) entry which is preliminary data.</text>
</comment>
<evidence type="ECO:0000256" key="5">
    <source>
        <dbReference type="ARBA" id="ARBA00022968"/>
    </source>
</evidence>
<dbReference type="AlphaFoldDB" id="A0ABD5FGT4"/>
<comment type="similarity">
    <text evidence="1 9">Belongs to the LytR/CpsA/Psr (LCP) family.</text>
</comment>
<dbReference type="PANTHER" id="PTHR33392">
    <property type="entry name" value="POLYISOPRENYL-TEICHOIC ACID--PEPTIDOGLYCAN TEICHOIC ACID TRANSFERASE TAGU"/>
    <property type="match status" value="1"/>
</dbReference>
<keyword evidence="5 9" id="KW-0735">Signal-anchor</keyword>
<feature type="transmembrane region" description="Helical" evidence="10">
    <location>
        <begin position="12"/>
        <end position="37"/>
    </location>
</feature>
<dbReference type="GO" id="GO:0070726">
    <property type="term" value="P:cell wall assembly"/>
    <property type="evidence" value="ECO:0007669"/>
    <property type="project" value="UniProtKB-UniRule"/>
</dbReference>
<gene>
    <name evidence="9" type="primary">tagU</name>
    <name evidence="12" type="ORF">P7I34_01720</name>
</gene>
<sequence>MTGGKKMSKGKKIFLIIFTIVAVLVIGLIGVAAKLYFDVSNSINETYQSVERDREDRLRENDVDLSQQESFSVLLMGIDTGDLGRVEQGRSDTMMVATISPQDNQTTVVSIGRDSYVDIVGHGTTDKINHAYAFGGPAMAMDTVEKFLDIPIDHYVSINMAGLKELVDAVGGIEVDNEITFSQNGFDFTIGRTSLNGEQALAYSRMRYEDPNGDYGRQERQRKIVEAIVKKVLSLDGITQYQTILNAVEQNMKTDMSFDDMRTLAFNYRSAFQTIKQDQLQGEGFMQDGISYQRVSDEELARVQKELKAQLNLENE</sequence>
<name>A0ABD5FGT4_ENTCA</name>
<organism evidence="12 13">
    <name type="scientific">Enterococcus casseliflavus</name>
    <name type="common">Enterococcus flavescens</name>
    <dbReference type="NCBI Taxonomy" id="37734"/>
    <lineage>
        <taxon>Bacteria</taxon>
        <taxon>Bacillati</taxon>
        <taxon>Bacillota</taxon>
        <taxon>Bacilli</taxon>
        <taxon>Lactobacillales</taxon>
        <taxon>Enterococcaceae</taxon>
        <taxon>Enterococcus</taxon>
    </lineage>
</organism>
<evidence type="ECO:0000259" key="11">
    <source>
        <dbReference type="Pfam" id="PF03816"/>
    </source>
</evidence>
<dbReference type="GO" id="GO:0005886">
    <property type="term" value="C:plasma membrane"/>
    <property type="evidence" value="ECO:0007669"/>
    <property type="project" value="UniProtKB-SubCell"/>
</dbReference>
<evidence type="ECO:0000256" key="6">
    <source>
        <dbReference type="ARBA" id="ARBA00022989"/>
    </source>
</evidence>
<keyword evidence="8 9" id="KW-0961">Cell wall biogenesis/degradation</keyword>
<reference evidence="12 13" key="1">
    <citation type="submission" date="2023-03" db="EMBL/GenBank/DDBJ databases">
        <authorList>
            <person name="Shen W."/>
            <person name="Cai J."/>
        </authorList>
    </citation>
    <scope>NUCLEOTIDE SEQUENCE [LARGE SCALE GENOMIC DNA]</scope>
    <source>
        <strain evidence="12 13">B516</strain>
    </source>
</reference>
<keyword evidence="6 9" id="KW-1133">Transmembrane helix</keyword>
<proteinExistence type="inferred from homology"/>
<dbReference type="Gene3D" id="3.40.630.190">
    <property type="entry name" value="LCP protein"/>
    <property type="match status" value="1"/>
</dbReference>
<comment type="pathway">
    <text evidence="9">Cell wall biogenesis.</text>
</comment>
<dbReference type="InterPro" id="IPR050922">
    <property type="entry name" value="LytR/CpsA/Psr_CW_biosynth"/>
</dbReference>
<evidence type="ECO:0000256" key="8">
    <source>
        <dbReference type="ARBA" id="ARBA00023316"/>
    </source>
</evidence>
<feature type="topological domain" description="Cytoplasmic" evidence="9">
    <location>
        <begin position="1"/>
        <end position="12"/>
    </location>
</feature>
<protein>
    <recommendedName>
        <fullName evidence="9">Polyisoprenyl-teichoic acid--peptidoglycan teichoic acid transferase TagU</fullName>
        <ecNumber evidence="9">2.7.8.-</ecNumber>
    </recommendedName>
</protein>
<accession>A0ABD5FGT4</accession>
<dbReference type="Proteomes" id="UP001253851">
    <property type="component" value="Unassembled WGS sequence"/>
</dbReference>
<dbReference type="HAMAP" id="MF_01140">
    <property type="entry name" value="TagU_transferase"/>
    <property type="match status" value="1"/>
</dbReference>
<dbReference type="EC" id="2.7.8.-" evidence="9"/>
<dbReference type="InterPro" id="IPR023734">
    <property type="entry name" value="TagU"/>
</dbReference>
<keyword evidence="3 9" id="KW-0808">Transferase</keyword>
<evidence type="ECO:0000256" key="10">
    <source>
        <dbReference type="SAM" id="Phobius"/>
    </source>
</evidence>
<evidence type="ECO:0000256" key="1">
    <source>
        <dbReference type="ARBA" id="ARBA00006068"/>
    </source>
</evidence>
<dbReference type="InterPro" id="IPR004474">
    <property type="entry name" value="LytR_CpsA_psr"/>
</dbReference>
<comment type="function">
    <text evidence="9">May catalyze the final step in cell wall teichoic acid biosynthesis, the transfer of the anionic cell wall polymers (APs) from their lipid-linked precursor to the cell wall peptidoglycan (PG).</text>
</comment>
<keyword evidence="4 9" id="KW-0812">Transmembrane</keyword>
<dbReference type="GO" id="GO:0016780">
    <property type="term" value="F:phosphotransferase activity, for other substituted phosphate groups"/>
    <property type="evidence" value="ECO:0007669"/>
    <property type="project" value="UniProtKB-UniRule"/>
</dbReference>
<evidence type="ECO:0000256" key="2">
    <source>
        <dbReference type="ARBA" id="ARBA00022475"/>
    </source>
</evidence>
<evidence type="ECO:0000256" key="7">
    <source>
        <dbReference type="ARBA" id="ARBA00023136"/>
    </source>
</evidence>
<evidence type="ECO:0000313" key="12">
    <source>
        <dbReference type="EMBL" id="MDT2981362.1"/>
    </source>
</evidence>
<evidence type="ECO:0000256" key="9">
    <source>
        <dbReference type="HAMAP-Rule" id="MF_01140"/>
    </source>
</evidence>
<dbReference type="Pfam" id="PF03816">
    <property type="entry name" value="LytR_cpsA_psr"/>
    <property type="match status" value="1"/>
</dbReference>
<dbReference type="EMBL" id="JARQDZ010000001">
    <property type="protein sequence ID" value="MDT2981362.1"/>
    <property type="molecule type" value="Genomic_DNA"/>
</dbReference>
<dbReference type="PANTHER" id="PTHR33392:SF6">
    <property type="entry name" value="POLYISOPRENYL-TEICHOIC ACID--PEPTIDOGLYCAN TEICHOIC ACID TRANSFERASE TAGU"/>
    <property type="match status" value="1"/>
</dbReference>
<evidence type="ECO:0000256" key="4">
    <source>
        <dbReference type="ARBA" id="ARBA00022692"/>
    </source>
</evidence>
<comment type="subcellular location">
    <subcellularLocation>
        <location evidence="9">Cell membrane</location>
        <topology evidence="9">Single-pass type II membrane protein</topology>
    </subcellularLocation>
</comment>
<evidence type="ECO:0000256" key="3">
    <source>
        <dbReference type="ARBA" id="ARBA00022679"/>
    </source>
</evidence>
<dbReference type="NCBIfam" id="TIGR00350">
    <property type="entry name" value="lytR_cpsA_psr"/>
    <property type="match status" value="1"/>
</dbReference>
<keyword evidence="7 9" id="KW-0472">Membrane</keyword>
<keyword evidence="2 9" id="KW-1003">Cell membrane</keyword>
<feature type="topological domain" description="Extracellular" evidence="9">
    <location>
        <begin position="34"/>
        <end position="316"/>
    </location>
</feature>
<evidence type="ECO:0000313" key="13">
    <source>
        <dbReference type="Proteomes" id="UP001253851"/>
    </source>
</evidence>
<feature type="domain" description="Cell envelope-related transcriptional attenuator" evidence="11">
    <location>
        <begin position="90"/>
        <end position="233"/>
    </location>
</feature>